<feature type="domain" description="SCP2" evidence="1">
    <location>
        <begin position="61"/>
        <end position="148"/>
    </location>
</feature>
<dbReference type="Proteomes" id="UP000268652">
    <property type="component" value="Unassembled WGS sequence"/>
</dbReference>
<sequence length="153" mass="16414">MGDTGLEGLESRDFGEITPEEFAALVGKASGKDIERLMRGETRPRVLAEIFGRLAGQFRPEQAGGLTALIRWEITGDPVVVYETTIADGKCAVAEGRSDAEPRTVLTMGDAEFLKLVSGHGSPVMMFMARKLRVGGDMGLASGLTRLFEIPKG</sequence>
<dbReference type="SUPFAM" id="SSF55718">
    <property type="entry name" value="SCP-like"/>
    <property type="match status" value="1"/>
</dbReference>
<dbReference type="AlphaFoldDB" id="A0A3A9VRX6"/>
<reference evidence="4 5" key="1">
    <citation type="submission" date="2018-09" db="EMBL/GenBank/DDBJ databases">
        <title>Streptomyces sp. nov. DS1-2, an endophytic actinomycete isolated from roots of Dendrobium scabrilingue.</title>
        <authorList>
            <person name="Kuncharoen N."/>
            <person name="Kudo T."/>
            <person name="Ohkuma M."/>
            <person name="Yuki M."/>
            <person name="Tanasupawat S."/>
        </authorList>
    </citation>
    <scope>NUCLEOTIDE SEQUENCE [LARGE SCALE GENOMIC DNA]</scope>
    <source>
        <strain evidence="2 5">AZ1-7</strain>
        <strain evidence="3 4">DS1-2</strain>
    </source>
</reference>
<dbReference type="Gene3D" id="3.30.1050.10">
    <property type="entry name" value="SCP2 sterol-binding domain"/>
    <property type="match status" value="1"/>
</dbReference>
<evidence type="ECO:0000313" key="4">
    <source>
        <dbReference type="Proteomes" id="UP000268652"/>
    </source>
</evidence>
<organism evidence="2 5">
    <name type="scientific">Streptomyces radicis</name>
    <dbReference type="NCBI Taxonomy" id="1750517"/>
    <lineage>
        <taxon>Bacteria</taxon>
        <taxon>Bacillati</taxon>
        <taxon>Actinomycetota</taxon>
        <taxon>Actinomycetes</taxon>
        <taxon>Kitasatosporales</taxon>
        <taxon>Streptomycetaceae</taxon>
        <taxon>Streptomyces</taxon>
    </lineage>
</organism>
<dbReference type="Proteomes" id="UP000275024">
    <property type="component" value="Unassembled WGS sequence"/>
</dbReference>
<accession>A0A3A9VRX6</accession>
<proteinExistence type="predicted"/>
<dbReference type="InterPro" id="IPR036527">
    <property type="entry name" value="SCP2_sterol-bd_dom_sf"/>
</dbReference>
<protein>
    <submittedName>
        <fullName evidence="2">Acyl-CoA synthase</fullName>
    </submittedName>
</protein>
<dbReference type="InterPro" id="IPR003033">
    <property type="entry name" value="SCP2_sterol-bd_dom"/>
</dbReference>
<evidence type="ECO:0000313" key="2">
    <source>
        <dbReference type="EMBL" id="RKN03831.1"/>
    </source>
</evidence>
<dbReference type="EMBL" id="RBDY01000042">
    <property type="protein sequence ID" value="RKN13930.1"/>
    <property type="molecule type" value="Genomic_DNA"/>
</dbReference>
<dbReference type="OrthoDB" id="5243187at2"/>
<evidence type="ECO:0000313" key="3">
    <source>
        <dbReference type="EMBL" id="RKN13930.1"/>
    </source>
</evidence>
<keyword evidence="4" id="KW-1185">Reference proteome</keyword>
<gene>
    <name evidence="3" type="ORF">D7318_30240</name>
    <name evidence="2" type="ORF">D7319_30365</name>
</gene>
<evidence type="ECO:0000313" key="5">
    <source>
        <dbReference type="Proteomes" id="UP000275024"/>
    </source>
</evidence>
<dbReference type="EMBL" id="RBDX01000043">
    <property type="protein sequence ID" value="RKN03831.1"/>
    <property type="molecule type" value="Genomic_DNA"/>
</dbReference>
<name>A0A3A9VRX6_9ACTN</name>
<dbReference type="Pfam" id="PF02036">
    <property type="entry name" value="SCP2"/>
    <property type="match status" value="1"/>
</dbReference>
<evidence type="ECO:0000259" key="1">
    <source>
        <dbReference type="Pfam" id="PF02036"/>
    </source>
</evidence>
<dbReference type="RefSeq" id="WP_120700441.1">
    <property type="nucleotide sequence ID" value="NZ_RBDX01000043.1"/>
</dbReference>
<comment type="caution">
    <text evidence="2">The sequence shown here is derived from an EMBL/GenBank/DDBJ whole genome shotgun (WGS) entry which is preliminary data.</text>
</comment>